<dbReference type="NCBIfam" id="TIGR00654">
    <property type="entry name" value="PhzF_family"/>
    <property type="match status" value="1"/>
</dbReference>
<reference evidence="3" key="1">
    <citation type="submission" date="2023-03" db="EMBL/GenBank/DDBJ databases">
        <title>Massive genome expansion in bonnet fungi (Mycena s.s.) driven by repeated elements and novel gene families across ecological guilds.</title>
        <authorList>
            <consortium name="Lawrence Berkeley National Laboratory"/>
            <person name="Harder C.B."/>
            <person name="Miyauchi S."/>
            <person name="Viragh M."/>
            <person name="Kuo A."/>
            <person name="Thoen E."/>
            <person name="Andreopoulos B."/>
            <person name="Lu D."/>
            <person name="Skrede I."/>
            <person name="Drula E."/>
            <person name="Henrissat B."/>
            <person name="Morin E."/>
            <person name="Kohler A."/>
            <person name="Barry K."/>
            <person name="LaButti K."/>
            <person name="Morin E."/>
            <person name="Salamov A."/>
            <person name="Lipzen A."/>
            <person name="Mereny Z."/>
            <person name="Hegedus B."/>
            <person name="Baldrian P."/>
            <person name="Stursova M."/>
            <person name="Weitz H."/>
            <person name="Taylor A."/>
            <person name="Grigoriev I.V."/>
            <person name="Nagy L.G."/>
            <person name="Martin F."/>
            <person name="Kauserud H."/>
        </authorList>
    </citation>
    <scope>NUCLEOTIDE SEQUENCE</scope>
    <source>
        <strain evidence="3">9144</strain>
    </source>
</reference>
<comment type="caution">
    <text evidence="3">The sequence shown here is derived from an EMBL/GenBank/DDBJ whole genome shotgun (WGS) entry which is preliminary data.</text>
</comment>
<dbReference type="InterPro" id="IPR003719">
    <property type="entry name" value="Phenazine_PhzF-like"/>
</dbReference>
<evidence type="ECO:0000256" key="1">
    <source>
        <dbReference type="ARBA" id="ARBA00008270"/>
    </source>
</evidence>
<dbReference type="SUPFAM" id="SSF54506">
    <property type="entry name" value="Diaminopimelate epimerase-like"/>
    <property type="match status" value="1"/>
</dbReference>
<dbReference type="AlphaFoldDB" id="A0AAD6VPT5"/>
<accession>A0AAD6VPT5</accession>
<organism evidence="3 4">
    <name type="scientific">Mycena pura</name>
    <dbReference type="NCBI Taxonomy" id="153505"/>
    <lineage>
        <taxon>Eukaryota</taxon>
        <taxon>Fungi</taxon>
        <taxon>Dikarya</taxon>
        <taxon>Basidiomycota</taxon>
        <taxon>Agaricomycotina</taxon>
        <taxon>Agaricomycetes</taxon>
        <taxon>Agaricomycetidae</taxon>
        <taxon>Agaricales</taxon>
        <taxon>Marasmiineae</taxon>
        <taxon>Mycenaceae</taxon>
        <taxon>Mycena</taxon>
    </lineage>
</organism>
<dbReference type="PANTHER" id="PTHR13774">
    <property type="entry name" value="PHENAZINE BIOSYNTHESIS PROTEIN"/>
    <property type="match status" value="1"/>
</dbReference>
<dbReference type="GO" id="GO:0016853">
    <property type="term" value="F:isomerase activity"/>
    <property type="evidence" value="ECO:0007669"/>
    <property type="project" value="UniProtKB-KW"/>
</dbReference>
<proteinExistence type="inferred from homology"/>
<name>A0AAD6VPT5_9AGAR</name>
<evidence type="ECO:0000313" key="3">
    <source>
        <dbReference type="EMBL" id="KAJ7216306.1"/>
    </source>
</evidence>
<keyword evidence="2" id="KW-0413">Isomerase</keyword>
<gene>
    <name evidence="3" type="ORF">GGX14DRAFT_441086</name>
</gene>
<protein>
    <recommendedName>
        <fullName evidence="5">Diaminopimelate epimerase-like protein</fullName>
    </recommendedName>
</protein>
<keyword evidence="4" id="KW-1185">Reference proteome</keyword>
<dbReference type="Pfam" id="PF02567">
    <property type="entry name" value="PhzC-PhzF"/>
    <property type="match status" value="1"/>
</dbReference>
<dbReference type="Proteomes" id="UP001219525">
    <property type="component" value="Unassembled WGS sequence"/>
</dbReference>
<sequence>MNGSLSNSEDGRMYSNKTGAPLYLVRFAALLTLRAGRLEFQTLNAFTQNTFGGNPAAIVFLQYMLPDDVLEKIKDNFNQPIIVYVSPPKPGSFAYGLRWFGPRNEVSICGHGTLAAAEAIFRRLNPAGDVSRLEFDSKSGRLTAERVEDKIRIELPAATTVPASAEETLAIEGVFARALGKPGKSVGIRYAGFGGPGFKNYLLVEVEVEEGLSAWKPMVEHFVELAPRTQILVVTSASRKEGIAYETRMFAPTIGVREDHVCGSAHCLNAPYWAEKAEAQRVENGLASGGYTNGRPQHAKAVSQRGGDIWAMYFADKQRVQLDGNVKFVSIGMLDVADVVTVA</sequence>
<dbReference type="GO" id="GO:0005737">
    <property type="term" value="C:cytoplasm"/>
    <property type="evidence" value="ECO:0007669"/>
    <property type="project" value="TreeGrafter"/>
</dbReference>
<dbReference type="Gene3D" id="3.10.310.10">
    <property type="entry name" value="Diaminopimelate Epimerase, Chain A, domain 1"/>
    <property type="match status" value="2"/>
</dbReference>
<evidence type="ECO:0000313" key="4">
    <source>
        <dbReference type="Proteomes" id="UP001219525"/>
    </source>
</evidence>
<evidence type="ECO:0000256" key="2">
    <source>
        <dbReference type="ARBA" id="ARBA00023235"/>
    </source>
</evidence>
<evidence type="ECO:0008006" key="5">
    <source>
        <dbReference type="Google" id="ProtNLM"/>
    </source>
</evidence>
<dbReference type="EMBL" id="JARJCW010000015">
    <property type="protein sequence ID" value="KAJ7216306.1"/>
    <property type="molecule type" value="Genomic_DNA"/>
</dbReference>
<comment type="similarity">
    <text evidence="1">Belongs to the PhzF family.</text>
</comment>
<dbReference type="PANTHER" id="PTHR13774:SF17">
    <property type="entry name" value="PHENAZINE BIOSYNTHESIS-LIKE DOMAIN-CONTAINING PROTEIN"/>
    <property type="match status" value="1"/>
</dbReference>